<evidence type="ECO:0000313" key="3">
    <source>
        <dbReference type="Proteomes" id="UP001501081"/>
    </source>
</evidence>
<organism evidence="2 3">
    <name type="scientific">Pedobacter ginsengiterrae</name>
    <dbReference type="NCBI Taxonomy" id="871696"/>
    <lineage>
        <taxon>Bacteria</taxon>
        <taxon>Pseudomonadati</taxon>
        <taxon>Bacteroidota</taxon>
        <taxon>Sphingobacteriia</taxon>
        <taxon>Sphingobacteriales</taxon>
        <taxon>Sphingobacteriaceae</taxon>
        <taxon>Pedobacter</taxon>
    </lineage>
</organism>
<dbReference type="EMBL" id="BAABAK010000011">
    <property type="protein sequence ID" value="GAA3969540.1"/>
    <property type="molecule type" value="Genomic_DNA"/>
</dbReference>
<protein>
    <submittedName>
        <fullName evidence="2">Uncharacterized protein</fullName>
    </submittedName>
</protein>
<keyword evidence="3" id="KW-1185">Reference proteome</keyword>
<keyword evidence="1" id="KW-0732">Signal</keyword>
<accession>A0ABP7PQW7</accession>
<dbReference type="RefSeq" id="WP_344767134.1">
    <property type="nucleotide sequence ID" value="NZ_BAABAK010000011.1"/>
</dbReference>
<evidence type="ECO:0000313" key="2">
    <source>
        <dbReference type="EMBL" id="GAA3969540.1"/>
    </source>
</evidence>
<evidence type="ECO:0000256" key="1">
    <source>
        <dbReference type="SAM" id="SignalP"/>
    </source>
</evidence>
<sequence>MHKLKYFIIIACFSFFLLGCEMPSAGQEGFYGFSIIDKQVLQIAIYFDEKNDFDWAKEIWKNIKLKNNERTIRVYLR</sequence>
<reference evidence="3" key="1">
    <citation type="journal article" date="2019" name="Int. J. Syst. Evol. Microbiol.">
        <title>The Global Catalogue of Microorganisms (GCM) 10K type strain sequencing project: providing services to taxonomists for standard genome sequencing and annotation.</title>
        <authorList>
            <consortium name="The Broad Institute Genomics Platform"/>
            <consortium name="The Broad Institute Genome Sequencing Center for Infectious Disease"/>
            <person name="Wu L."/>
            <person name="Ma J."/>
        </authorList>
    </citation>
    <scope>NUCLEOTIDE SEQUENCE [LARGE SCALE GENOMIC DNA]</scope>
    <source>
        <strain evidence="3">JCM 17338</strain>
    </source>
</reference>
<gene>
    <name evidence="2" type="ORF">GCM10022246_22760</name>
</gene>
<feature type="signal peptide" evidence="1">
    <location>
        <begin position="1"/>
        <end position="19"/>
    </location>
</feature>
<comment type="caution">
    <text evidence="2">The sequence shown here is derived from an EMBL/GenBank/DDBJ whole genome shotgun (WGS) entry which is preliminary data.</text>
</comment>
<feature type="chain" id="PRO_5046419573" evidence="1">
    <location>
        <begin position="20"/>
        <end position="77"/>
    </location>
</feature>
<proteinExistence type="predicted"/>
<dbReference type="Proteomes" id="UP001501081">
    <property type="component" value="Unassembled WGS sequence"/>
</dbReference>
<name>A0ABP7PQW7_9SPHI</name>
<dbReference type="PROSITE" id="PS51257">
    <property type="entry name" value="PROKAR_LIPOPROTEIN"/>
    <property type="match status" value="1"/>
</dbReference>